<dbReference type="Gene3D" id="3.30.1490.70">
    <property type="match status" value="1"/>
</dbReference>
<evidence type="ECO:0000313" key="2">
    <source>
        <dbReference type="EMBL" id="TDD55231.1"/>
    </source>
</evidence>
<evidence type="ECO:0000313" key="3">
    <source>
        <dbReference type="Proteomes" id="UP000294947"/>
    </source>
</evidence>
<dbReference type="GO" id="GO:0006281">
    <property type="term" value="P:DNA repair"/>
    <property type="evidence" value="ECO:0007669"/>
    <property type="project" value="InterPro"/>
</dbReference>
<name>A0A4R4ZA38_9PSEU</name>
<proteinExistence type="predicted"/>
<dbReference type="Proteomes" id="UP000294947">
    <property type="component" value="Unassembled WGS sequence"/>
</dbReference>
<protein>
    <recommendedName>
        <fullName evidence="1">ATP-dependent DNA ligase family profile domain-containing protein</fullName>
    </recommendedName>
</protein>
<dbReference type="Gene3D" id="3.30.470.30">
    <property type="entry name" value="DNA ligase/mRNA capping enzyme"/>
    <property type="match status" value="1"/>
</dbReference>
<dbReference type="OrthoDB" id="9802472at2"/>
<dbReference type="AlphaFoldDB" id="A0A4R4ZA38"/>
<reference evidence="2 3" key="1">
    <citation type="submission" date="2019-03" db="EMBL/GenBank/DDBJ databases">
        <title>Draft genome sequences of novel Actinobacteria.</title>
        <authorList>
            <person name="Sahin N."/>
            <person name="Ay H."/>
            <person name="Saygin H."/>
        </authorList>
    </citation>
    <scope>NUCLEOTIDE SEQUENCE [LARGE SCALE GENOMIC DNA]</scope>
    <source>
        <strain evidence="2 3">7K502</strain>
    </source>
</reference>
<feature type="domain" description="ATP-dependent DNA ligase family profile" evidence="1">
    <location>
        <begin position="174"/>
        <end position="282"/>
    </location>
</feature>
<keyword evidence="3" id="KW-1185">Reference proteome</keyword>
<dbReference type="RefSeq" id="WP_132481643.1">
    <property type="nucleotide sequence ID" value="NZ_SMKW01000004.1"/>
</dbReference>
<dbReference type="InterPro" id="IPR012310">
    <property type="entry name" value="DNA_ligase_ATP-dep_cent"/>
</dbReference>
<dbReference type="SUPFAM" id="SSF56091">
    <property type="entry name" value="DNA ligase/mRNA capping enzyme, catalytic domain"/>
    <property type="match status" value="1"/>
</dbReference>
<dbReference type="GO" id="GO:0005524">
    <property type="term" value="F:ATP binding"/>
    <property type="evidence" value="ECO:0007669"/>
    <property type="project" value="InterPro"/>
</dbReference>
<dbReference type="GO" id="GO:0006310">
    <property type="term" value="P:DNA recombination"/>
    <property type="evidence" value="ECO:0007669"/>
    <property type="project" value="InterPro"/>
</dbReference>
<dbReference type="EMBL" id="SMKW01000004">
    <property type="protein sequence ID" value="TDD55231.1"/>
    <property type="molecule type" value="Genomic_DNA"/>
</dbReference>
<organism evidence="2 3">
    <name type="scientific">Saccharopolyspora elongata</name>
    <dbReference type="NCBI Taxonomy" id="2530387"/>
    <lineage>
        <taxon>Bacteria</taxon>
        <taxon>Bacillati</taxon>
        <taxon>Actinomycetota</taxon>
        <taxon>Actinomycetes</taxon>
        <taxon>Pseudonocardiales</taxon>
        <taxon>Pseudonocardiaceae</taxon>
        <taxon>Saccharopolyspora</taxon>
    </lineage>
</organism>
<gene>
    <name evidence="2" type="ORF">E1288_05370</name>
</gene>
<dbReference type="GO" id="GO:0003910">
    <property type="term" value="F:DNA ligase (ATP) activity"/>
    <property type="evidence" value="ECO:0007669"/>
    <property type="project" value="InterPro"/>
</dbReference>
<comment type="caution">
    <text evidence="2">The sequence shown here is derived from an EMBL/GenBank/DDBJ whole genome shotgun (WGS) entry which is preliminary data.</text>
</comment>
<sequence length="282" mass="31771">MELDQRRRRMADTVARVAPLWLARHVLVLRTPFLPALRQRVPARPIREVEVMGFLRSSGQQVIAAERGPVHRLTPMLAVNGAAPNGLEWAYEFRWSGRRCLALVERNVVELIDRADNWMTQAYSAALLRALSNDREMVLDGVLADFDERTWTFAFRSSWVNGPRREAGRRGASCFIAFDVLWLDGTSLLAEPYQVRRSVLASLGLHRYPHVAVPPHFRDISSAQVLSIARDYQLGGIVAKRLGSSYQPGQYSSNWVTTRYDSAQSLDRAVAGNSARDGKRQG</sequence>
<evidence type="ECO:0000259" key="1">
    <source>
        <dbReference type="PROSITE" id="PS50160"/>
    </source>
</evidence>
<accession>A0A4R4ZA38</accession>
<dbReference type="Pfam" id="PF01068">
    <property type="entry name" value="DNA_ligase_A_M"/>
    <property type="match status" value="1"/>
</dbReference>
<dbReference type="PROSITE" id="PS50160">
    <property type="entry name" value="DNA_LIGASE_A3"/>
    <property type="match status" value="1"/>
</dbReference>